<accession>A0A3E4YLX0</accession>
<dbReference type="EMBL" id="QSTP01000001">
    <property type="protein sequence ID" value="RGM75481.1"/>
    <property type="molecule type" value="Genomic_DNA"/>
</dbReference>
<dbReference type="AlphaFoldDB" id="A0A3E4YLX0"/>
<evidence type="ECO:0000313" key="2">
    <source>
        <dbReference type="Proteomes" id="UP000260758"/>
    </source>
</evidence>
<name>A0A3E4YLX0_9FIRM</name>
<evidence type="ECO:0000313" key="1">
    <source>
        <dbReference type="EMBL" id="RGM75481.1"/>
    </source>
</evidence>
<dbReference type="RefSeq" id="WP_117718240.1">
    <property type="nucleotide sequence ID" value="NZ_QSTP01000001.1"/>
</dbReference>
<comment type="caution">
    <text evidence="1">The sequence shown here is derived from an EMBL/GenBank/DDBJ whole genome shotgun (WGS) entry which is preliminary data.</text>
</comment>
<protein>
    <submittedName>
        <fullName evidence="1">Uncharacterized protein</fullName>
    </submittedName>
</protein>
<gene>
    <name evidence="1" type="ORF">DXB99_02860</name>
</gene>
<reference evidence="1 2" key="1">
    <citation type="submission" date="2018-08" db="EMBL/GenBank/DDBJ databases">
        <title>A genome reference for cultivated species of the human gut microbiota.</title>
        <authorList>
            <person name="Zou Y."/>
            <person name="Xue W."/>
            <person name="Luo G."/>
        </authorList>
    </citation>
    <scope>NUCLEOTIDE SEQUENCE [LARGE SCALE GENOMIC DNA]</scope>
    <source>
        <strain evidence="1 2">OM07-13</strain>
    </source>
</reference>
<proteinExistence type="predicted"/>
<dbReference type="Proteomes" id="UP000260758">
    <property type="component" value="Unassembled WGS sequence"/>
</dbReference>
<organism evidence="1 2">
    <name type="scientific">Agathobacter rectalis</name>
    <dbReference type="NCBI Taxonomy" id="39491"/>
    <lineage>
        <taxon>Bacteria</taxon>
        <taxon>Bacillati</taxon>
        <taxon>Bacillota</taxon>
        <taxon>Clostridia</taxon>
        <taxon>Lachnospirales</taxon>
        <taxon>Lachnospiraceae</taxon>
        <taxon>Agathobacter</taxon>
    </lineage>
</organism>
<sequence length="67" mass="8044">MAEFKQLKVDFPIPEMLQNDINALEEGIKNNVSYIDCLQCEVWSSARSLDDEEKEKLIIDYYCRRRW</sequence>